<protein>
    <recommendedName>
        <fullName evidence="4">Dihydroneopterin aldolase</fullName>
    </recommendedName>
</protein>
<evidence type="ECO:0000313" key="2">
    <source>
        <dbReference type="EMBL" id="EPI45731.1"/>
    </source>
</evidence>
<sequence>MDTIKLSGIKPSDTDAFIGLYTRLSVDAVLSLDLRAAVAGDSTQTVDIAQISKRLSRVLDSSVQDDDIAKNSSICLELTAGRLLDSAMKSWLVKQAEITVNAQFKADFNDASYDLPNADGVSITIRRVADDVETSQIFGLANPTDASLFAAAQKEKLQDETSKDESRDKSKDKSQATSDSNSSLDSVYSQSGYNPIITTAVVSMQGEKSESTKFAMLDVITSLEQSKEPISTQLDGVSALYQVSSDKGEEYSAIMVVSSTMVEDDLALKIKEMQISQEQNLRLRILGTRQYGSDSSNTKTMDSDRLDSPLNAAQLEPWMQIEPDASIDGEPLAYKLAFAPDAARVGIYSERWIMGEC</sequence>
<feature type="compositionally biased region" description="Low complexity" evidence="1">
    <location>
        <begin position="175"/>
        <end position="187"/>
    </location>
</feature>
<name>S4GUG3_GARVA</name>
<evidence type="ECO:0008006" key="4">
    <source>
        <dbReference type="Google" id="ProtNLM"/>
    </source>
</evidence>
<dbReference type="Proteomes" id="UP000014521">
    <property type="component" value="Unassembled WGS sequence"/>
</dbReference>
<dbReference type="PATRIC" id="fig|1261066.4.peg.1156"/>
<gene>
    <name evidence="2" type="ORF">HMPREF1581_01312</name>
</gene>
<evidence type="ECO:0000256" key="1">
    <source>
        <dbReference type="SAM" id="MobiDB-lite"/>
    </source>
</evidence>
<dbReference type="HOGENOM" id="CLU_668619_0_0_11"/>
<feature type="compositionally biased region" description="Basic and acidic residues" evidence="1">
    <location>
        <begin position="153"/>
        <end position="174"/>
    </location>
</feature>
<organism evidence="2 3">
    <name type="scientific">Gardnerella vaginalis JCP8108</name>
    <dbReference type="NCBI Taxonomy" id="1261066"/>
    <lineage>
        <taxon>Bacteria</taxon>
        <taxon>Bacillati</taxon>
        <taxon>Actinomycetota</taxon>
        <taxon>Actinomycetes</taxon>
        <taxon>Bifidobacteriales</taxon>
        <taxon>Bifidobacteriaceae</taxon>
        <taxon>Gardnerella</taxon>
    </lineage>
</organism>
<evidence type="ECO:0000313" key="3">
    <source>
        <dbReference type="Proteomes" id="UP000014521"/>
    </source>
</evidence>
<dbReference type="EMBL" id="ATJJ01000116">
    <property type="protein sequence ID" value="EPI45731.1"/>
    <property type="molecule type" value="Genomic_DNA"/>
</dbReference>
<accession>S4GUG3</accession>
<feature type="region of interest" description="Disordered" evidence="1">
    <location>
        <begin position="153"/>
        <end position="187"/>
    </location>
</feature>
<comment type="caution">
    <text evidence="2">The sequence shown here is derived from an EMBL/GenBank/DDBJ whole genome shotgun (WGS) entry which is preliminary data.</text>
</comment>
<dbReference type="AlphaFoldDB" id="S4GUG3"/>
<dbReference type="RefSeq" id="WP_016819227.1">
    <property type="nucleotide sequence ID" value="NZ_KE347251.1"/>
</dbReference>
<reference evidence="2 3" key="1">
    <citation type="submission" date="2013-06" db="EMBL/GenBank/DDBJ databases">
        <authorList>
            <person name="Weinstock G."/>
            <person name="Sodergren E."/>
            <person name="Lobos E.A."/>
            <person name="Fulton L."/>
            <person name="Fulton R."/>
            <person name="Courtney L."/>
            <person name="Fronick C."/>
            <person name="O'Laughlin M."/>
            <person name="Godfrey J."/>
            <person name="Wilson R.M."/>
            <person name="Miner T."/>
            <person name="Farmer C."/>
            <person name="Delehaunty K."/>
            <person name="Cordes M."/>
            <person name="Minx P."/>
            <person name="Tomlinson C."/>
            <person name="Chen J."/>
            <person name="Wollam A."/>
            <person name="Pepin K.H."/>
            <person name="Bhonagiri V."/>
            <person name="Zhang X."/>
            <person name="Warren W."/>
            <person name="Mitreva M."/>
            <person name="Mardis E.R."/>
            <person name="Wilson R.K."/>
        </authorList>
    </citation>
    <scope>NUCLEOTIDE SEQUENCE [LARGE SCALE GENOMIC DNA]</scope>
    <source>
        <strain evidence="2 3">JCP8108</strain>
    </source>
</reference>
<proteinExistence type="predicted"/>